<proteinExistence type="predicted"/>
<protein>
    <submittedName>
        <fullName evidence="1">Uncharacterized protein</fullName>
    </submittedName>
</protein>
<keyword evidence="2" id="KW-1185">Reference proteome</keyword>
<sequence>MWSTGSKNGFCRAVCPARFPEEVTEKRPWETSVNEEQQAHLTGAFQEPTVRTLSSSASTHTVCAIKAV</sequence>
<accession>A0AAW0SD56</accession>
<name>A0AAW0SD56_SCYPA</name>
<dbReference type="Proteomes" id="UP001487740">
    <property type="component" value="Unassembled WGS sequence"/>
</dbReference>
<dbReference type="AlphaFoldDB" id="A0AAW0SD56"/>
<dbReference type="EMBL" id="JARAKH010001261">
    <property type="protein sequence ID" value="KAK8373280.1"/>
    <property type="molecule type" value="Genomic_DNA"/>
</dbReference>
<evidence type="ECO:0000313" key="2">
    <source>
        <dbReference type="Proteomes" id="UP001487740"/>
    </source>
</evidence>
<organism evidence="1 2">
    <name type="scientific">Scylla paramamosain</name>
    <name type="common">Mud crab</name>
    <dbReference type="NCBI Taxonomy" id="85552"/>
    <lineage>
        <taxon>Eukaryota</taxon>
        <taxon>Metazoa</taxon>
        <taxon>Ecdysozoa</taxon>
        <taxon>Arthropoda</taxon>
        <taxon>Crustacea</taxon>
        <taxon>Multicrustacea</taxon>
        <taxon>Malacostraca</taxon>
        <taxon>Eumalacostraca</taxon>
        <taxon>Eucarida</taxon>
        <taxon>Decapoda</taxon>
        <taxon>Pleocyemata</taxon>
        <taxon>Brachyura</taxon>
        <taxon>Eubrachyura</taxon>
        <taxon>Portunoidea</taxon>
        <taxon>Portunidae</taxon>
        <taxon>Portuninae</taxon>
        <taxon>Scylla</taxon>
    </lineage>
</organism>
<gene>
    <name evidence="1" type="ORF">O3P69_009729</name>
</gene>
<evidence type="ECO:0000313" key="1">
    <source>
        <dbReference type="EMBL" id="KAK8373280.1"/>
    </source>
</evidence>
<reference evidence="1 2" key="1">
    <citation type="submission" date="2023-03" db="EMBL/GenBank/DDBJ databases">
        <title>High-quality genome of Scylla paramamosain provides insights in environmental adaptation.</title>
        <authorList>
            <person name="Zhang L."/>
        </authorList>
    </citation>
    <scope>NUCLEOTIDE SEQUENCE [LARGE SCALE GENOMIC DNA]</scope>
    <source>
        <strain evidence="1">LZ_2023a</strain>
        <tissue evidence="1">Muscle</tissue>
    </source>
</reference>
<comment type="caution">
    <text evidence="1">The sequence shown here is derived from an EMBL/GenBank/DDBJ whole genome shotgun (WGS) entry which is preliminary data.</text>
</comment>